<evidence type="ECO:0000313" key="1">
    <source>
        <dbReference type="EMBL" id="KAJ3012265.1"/>
    </source>
</evidence>
<name>A0ACC1Q7W6_9APHY</name>
<sequence>MHIDIHLEHTTSQCRHIGKPHMRSTVAFSQLQPSLAAVRSVVTRARAVSSAARCLVAVRAFLSSPGLIRHVNAWRNEPSRESSLAAISAVHRAAALGALAERRCAASHGHEDADEARRSPPAALGEMAMAICCCEWSRDLSSSGPPSQEDAGPPTHRPRLLSSPRGIAFSRPPSPFIAPCPQVREHARATRV</sequence>
<reference evidence="1" key="1">
    <citation type="submission" date="2022-08" db="EMBL/GenBank/DDBJ databases">
        <title>Genome Sequence of Pycnoporus sanguineus.</title>
        <authorList>
            <person name="Buettner E."/>
        </authorList>
    </citation>
    <scope>NUCLEOTIDE SEQUENCE</scope>
    <source>
        <strain evidence="1">CG-C14</strain>
    </source>
</reference>
<dbReference type="Proteomes" id="UP001144978">
    <property type="component" value="Unassembled WGS sequence"/>
</dbReference>
<comment type="caution">
    <text evidence="1">The sequence shown here is derived from an EMBL/GenBank/DDBJ whole genome shotgun (WGS) entry which is preliminary data.</text>
</comment>
<protein>
    <submittedName>
        <fullName evidence="1">Uncharacterized protein</fullName>
    </submittedName>
</protein>
<proteinExistence type="predicted"/>
<keyword evidence="2" id="KW-1185">Reference proteome</keyword>
<accession>A0ACC1Q7W6</accession>
<gene>
    <name evidence="1" type="ORF">NUW54_g1923</name>
</gene>
<evidence type="ECO:0000313" key="2">
    <source>
        <dbReference type="Proteomes" id="UP001144978"/>
    </source>
</evidence>
<organism evidence="1 2">
    <name type="scientific">Trametes sanguinea</name>
    <dbReference type="NCBI Taxonomy" id="158606"/>
    <lineage>
        <taxon>Eukaryota</taxon>
        <taxon>Fungi</taxon>
        <taxon>Dikarya</taxon>
        <taxon>Basidiomycota</taxon>
        <taxon>Agaricomycotina</taxon>
        <taxon>Agaricomycetes</taxon>
        <taxon>Polyporales</taxon>
        <taxon>Polyporaceae</taxon>
        <taxon>Trametes</taxon>
    </lineage>
</organism>
<dbReference type="EMBL" id="JANSHE010000339">
    <property type="protein sequence ID" value="KAJ3012265.1"/>
    <property type="molecule type" value="Genomic_DNA"/>
</dbReference>